<name>A0A841THS3_9BACL</name>
<evidence type="ECO:0000313" key="4">
    <source>
        <dbReference type="Proteomes" id="UP000574133"/>
    </source>
</evidence>
<keyword evidence="3" id="KW-0808">Transferase</keyword>
<sequence length="345" mass="37081">MGTEAKGRYSRQELFGGIGAAGQRKLAKKHVLIVGAGALGTAGAETLVRAGVGTVTIADRDYVDWSNLQRQQLFREEDARQRLPKAIAAKRRLAEVNSEVDVRAVVGDVTAETIESLVEKVDLILDATDNFEARFLINDIAQKRRIPWVYGACVGSYGVSCAFVPGETPCLGCMLSAFPPAGATCDTVGIIAPAVQMVSAYQTSEALKLLVGDHGALRRKLVSFDLWANEHTAFGIDPMRKADCPSCGANPTYPYLQASGGSRTAVLCGRDTVQIRPPAPAKLNLAEAAGRLSRLPEAQVEGSNPYLISCRVGEHRLVIFEDGRVLVHGTKDTAEARSLYHKYIG</sequence>
<keyword evidence="3" id="KW-0548">Nucleotidyltransferase</keyword>
<gene>
    <name evidence="3" type="ORF">H4Q31_19365</name>
</gene>
<dbReference type="CDD" id="cd00757">
    <property type="entry name" value="ThiF_MoeB_HesA_family"/>
    <property type="match status" value="1"/>
</dbReference>
<comment type="caution">
    <text evidence="3">The sequence shown here is derived from an EMBL/GenBank/DDBJ whole genome shotgun (WGS) entry which is preliminary data.</text>
</comment>
<dbReference type="Gene3D" id="3.40.50.720">
    <property type="entry name" value="NAD(P)-binding Rossmann-like Domain"/>
    <property type="match status" value="1"/>
</dbReference>
<accession>A0A841THS3</accession>
<dbReference type="Pfam" id="PF00899">
    <property type="entry name" value="ThiF"/>
    <property type="match status" value="1"/>
</dbReference>
<dbReference type="GO" id="GO:0016779">
    <property type="term" value="F:nucleotidyltransferase activity"/>
    <property type="evidence" value="ECO:0007669"/>
    <property type="project" value="UniProtKB-KW"/>
</dbReference>
<dbReference type="FunFam" id="3.40.50.720:FF:000080">
    <property type="entry name" value="Thiazole biosynthesis adenylyltransferase ThiF"/>
    <property type="match status" value="1"/>
</dbReference>
<dbReference type="EMBL" id="JACJVN010000083">
    <property type="protein sequence ID" value="MBB6679449.1"/>
    <property type="molecule type" value="Genomic_DNA"/>
</dbReference>
<dbReference type="SUPFAM" id="SSF69572">
    <property type="entry name" value="Activating enzymes of the ubiquitin-like proteins"/>
    <property type="match status" value="1"/>
</dbReference>
<organism evidence="3 4">
    <name type="scientific">Cohnella lubricantis</name>
    <dbReference type="NCBI Taxonomy" id="2163172"/>
    <lineage>
        <taxon>Bacteria</taxon>
        <taxon>Bacillati</taxon>
        <taxon>Bacillota</taxon>
        <taxon>Bacilli</taxon>
        <taxon>Bacillales</taxon>
        <taxon>Paenibacillaceae</taxon>
        <taxon>Cohnella</taxon>
    </lineage>
</organism>
<protein>
    <submittedName>
        <fullName evidence="3">ThiF family adenylyltransferase</fullName>
    </submittedName>
</protein>
<proteinExistence type="inferred from homology"/>
<dbReference type="RefSeq" id="WP_185180708.1">
    <property type="nucleotide sequence ID" value="NZ_JACJVN010000083.1"/>
</dbReference>
<dbReference type="PANTHER" id="PTHR10953">
    <property type="entry name" value="UBIQUITIN-ACTIVATING ENZYME E1"/>
    <property type="match status" value="1"/>
</dbReference>
<dbReference type="PANTHER" id="PTHR10953:SF102">
    <property type="entry name" value="ADENYLYLTRANSFERASE AND SULFURTRANSFERASE MOCS3"/>
    <property type="match status" value="1"/>
</dbReference>
<dbReference type="GO" id="GO:0008641">
    <property type="term" value="F:ubiquitin-like modifier activating enzyme activity"/>
    <property type="evidence" value="ECO:0007669"/>
    <property type="project" value="InterPro"/>
</dbReference>
<evidence type="ECO:0000259" key="2">
    <source>
        <dbReference type="Pfam" id="PF00899"/>
    </source>
</evidence>
<feature type="domain" description="THIF-type NAD/FAD binding fold" evidence="2">
    <location>
        <begin position="9"/>
        <end position="245"/>
    </location>
</feature>
<dbReference type="InterPro" id="IPR000594">
    <property type="entry name" value="ThiF_NAD_FAD-bd"/>
</dbReference>
<dbReference type="AlphaFoldDB" id="A0A841THS3"/>
<reference evidence="3 4" key="1">
    <citation type="submission" date="2020-08" db="EMBL/GenBank/DDBJ databases">
        <title>Cohnella phylogeny.</title>
        <authorList>
            <person name="Dunlap C."/>
        </authorList>
    </citation>
    <scope>NUCLEOTIDE SEQUENCE [LARGE SCALE GENOMIC DNA]</scope>
    <source>
        <strain evidence="3 4">DSM 103658</strain>
    </source>
</reference>
<comment type="similarity">
    <text evidence="1">Belongs to the HesA/MoeB/ThiF family.</text>
</comment>
<dbReference type="InterPro" id="IPR035985">
    <property type="entry name" value="Ubiquitin-activating_enz"/>
</dbReference>
<dbReference type="InterPro" id="IPR045886">
    <property type="entry name" value="ThiF/MoeB/HesA"/>
</dbReference>
<keyword evidence="4" id="KW-1185">Reference proteome</keyword>
<evidence type="ECO:0000313" key="3">
    <source>
        <dbReference type="EMBL" id="MBB6679449.1"/>
    </source>
</evidence>
<dbReference type="GO" id="GO:0008146">
    <property type="term" value="F:sulfotransferase activity"/>
    <property type="evidence" value="ECO:0007669"/>
    <property type="project" value="TreeGrafter"/>
</dbReference>
<dbReference type="Proteomes" id="UP000574133">
    <property type="component" value="Unassembled WGS sequence"/>
</dbReference>
<evidence type="ECO:0000256" key="1">
    <source>
        <dbReference type="ARBA" id="ARBA00009919"/>
    </source>
</evidence>
<dbReference type="GO" id="GO:0005829">
    <property type="term" value="C:cytosol"/>
    <property type="evidence" value="ECO:0007669"/>
    <property type="project" value="TreeGrafter"/>
</dbReference>
<dbReference type="NCBIfam" id="NF009123">
    <property type="entry name" value="PRK12475.1"/>
    <property type="match status" value="1"/>
</dbReference>
<dbReference type="GO" id="GO:0004792">
    <property type="term" value="F:thiosulfate-cyanide sulfurtransferase activity"/>
    <property type="evidence" value="ECO:0007669"/>
    <property type="project" value="TreeGrafter"/>
</dbReference>